<reference evidence="1" key="1">
    <citation type="journal article" date="2015" name="Nature">
        <title>Complex archaea that bridge the gap between prokaryotes and eukaryotes.</title>
        <authorList>
            <person name="Spang A."/>
            <person name="Saw J.H."/>
            <person name="Jorgensen S.L."/>
            <person name="Zaremba-Niedzwiedzka K."/>
            <person name="Martijn J."/>
            <person name="Lind A.E."/>
            <person name="van Eijk R."/>
            <person name="Schleper C."/>
            <person name="Guy L."/>
            <person name="Ettema T.J."/>
        </authorList>
    </citation>
    <scope>NUCLEOTIDE SEQUENCE</scope>
</reference>
<gene>
    <name evidence="1" type="ORF">LCGC14_2259340</name>
</gene>
<protein>
    <submittedName>
        <fullName evidence="1">Uncharacterized protein</fullName>
    </submittedName>
</protein>
<comment type="caution">
    <text evidence="1">The sequence shown here is derived from an EMBL/GenBank/DDBJ whole genome shotgun (WGS) entry which is preliminary data.</text>
</comment>
<dbReference type="EMBL" id="LAZR01030982">
    <property type="protein sequence ID" value="KKL55048.1"/>
    <property type="molecule type" value="Genomic_DNA"/>
</dbReference>
<accession>A0A0F9D063</accession>
<sequence length="78" mass="9058">MVIYNLSLKHQKRDFEFSVNVAPHVFERTLGSAADFSLHIVRNFLGKLGETAFSNYLLDNNLISNQDNEKRYEIWPGK</sequence>
<organism evidence="1">
    <name type="scientific">marine sediment metagenome</name>
    <dbReference type="NCBI Taxonomy" id="412755"/>
    <lineage>
        <taxon>unclassified sequences</taxon>
        <taxon>metagenomes</taxon>
        <taxon>ecological metagenomes</taxon>
    </lineage>
</organism>
<proteinExistence type="predicted"/>
<dbReference type="AlphaFoldDB" id="A0A0F9D063"/>
<feature type="non-terminal residue" evidence="1">
    <location>
        <position position="78"/>
    </location>
</feature>
<evidence type="ECO:0000313" key="1">
    <source>
        <dbReference type="EMBL" id="KKL55048.1"/>
    </source>
</evidence>
<name>A0A0F9D063_9ZZZZ</name>